<protein>
    <submittedName>
        <fullName evidence="2">Uncharacterized protein</fullName>
    </submittedName>
</protein>
<feature type="region of interest" description="Disordered" evidence="1">
    <location>
        <begin position="1"/>
        <end position="67"/>
    </location>
</feature>
<gene>
    <name evidence="2" type="ordered locus">MLP_43010</name>
</gene>
<dbReference type="EMBL" id="AP012204">
    <property type="protein sequence ID" value="BAK37315.1"/>
    <property type="molecule type" value="Genomic_DNA"/>
</dbReference>
<evidence type="ECO:0000256" key="1">
    <source>
        <dbReference type="SAM" id="MobiDB-lite"/>
    </source>
</evidence>
<proteinExistence type="predicted"/>
<evidence type="ECO:0000313" key="2">
    <source>
        <dbReference type="EMBL" id="BAK37315.1"/>
    </source>
</evidence>
<evidence type="ECO:0000313" key="3">
    <source>
        <dbReference type="Proteomes" id="UP000007947"/>
    </source>
</evidence>
<dbReference type="KEGG" id="mph:MLP_43010"/>
<dbReference type="HOGENOM" id="CLU_2807658_0_0_11"/>
<accession>F5XSQ7</accession>
<dbReference type="Proteomes" id="UP000007947">
    <property type="component" value="Chromosome"/>
</dbReference>
<sequence>MPGPVPGSGFNLGASTVGRQAAKHVSRADGDHRPVSTPVGARAHKISGPFSTPYGLCNDAQHEPSER</sequence>
<name>F5XSQ7_MICPN</name>
<dbReference type="AlphaFoldDB" id="F5XSQ7"/>
<keyword evidence="3" id="KW-1185">Reference proteome</keyword>
<organism evidence="2 3">
    <name type="scientific">Microlunatus phosphovorus (strain ATCC 700054 / DSM 10555 / JCM 9379 / NBRC 101784 / NCIMB 13414 / VKM Ac-1990 / NM-1)</name>
    <dbReference type="NCBI Taxonomy" id="1032480"/>
    <lineage>
        <taxon>Bacteria</taxon>
        <taxon>Bacillati</taxon>
        <taxon>Actinomycetota</taxon>
        <taxon>Actinomycetes</taxon>
        <taxon>Propionibacteriales</taxon>
        <taxon>Propionibacteriaceae</taxon>
        <taxon>Microlunatus</taxon>
    </lineage>
</organism>
<reference evidence="2 3" key="1">
    <citation type="submission" date="2011-05" db="EMBL/GenBank/DDBJ databases">
        <title>Whole genome sequence of Microlunatus phosphovorus NM-1.</title>
        <authorList>
            <person name="Hosoyama A."/>
            <person name="Sasaki K."/>
            <person name="Harada T."/>
            <person name="Igarashi R."/>
            <person name="Kawakoshi A."/>
            <person name="Sasagawa M."/>
            <person name="Fukada J."/>
            <person name="Nakamura S."/>
            <person name="Katano Y."/>
            <person name="Hanada S."/>
            <person name="Kamagata Y."/>
            <person name="Nakamura N."/>
            <person name="Yamazaki S."/>
            <person name="Fujita N."/>
        </authorList>
    </citation>
    <scope>NUCLEOTIDE SEQUENCE [LARGE SCALE GENOMIC DNA]</scope>
    <source>
        <strain evidence="3">ATCC 700054 / DSM 10555 / JCM 9379 / NBRC 101784 / NCIMB 13414 / VKM Ac-1990 / NM-1</strain>
    </source>
</reference>